<sequence length="309" mass="33179">MTTSAPVTISPTAGESERLGKRQGNSKNASAEAGQSEESTLDTDSLTSSKETTTSSATTTTTTSPLPSPFGSLAQNAFQVRGSDDSCPNFMAALLSDPTFKRCYPISMMIKSSISFFDAEKELVSIVKVLDATCAADVTKCTKYMTQAAQNLTTNGNCKREFDQNQTQVVQAWQGLKAYKVLYSATCLQDPSSNSYCYANAVTNFTNPSDVYFYFMPFGQPLIASATPSCNWCIQNTMSIYQSASADRQQLLTPTYQAAANLLNARCGPDFVNSTLPAAENGAFVVAVPSHIAMAANLVVALFLLARFL</sequence>
<protein>
    <recommendedName>
        <fullName evidence="3">DUF7729 domain-containing protein</fullName>
    </recommendedName>
</protein>
<evidence type="ECO:0000259" key="3">
    <source>
        <dbReference type="Pfam" id="PF24855"/>
    </source>
</evidence>
<dbReference type="Proteomes" id="UP000030816">
    <property type="component" value="Unassembled WGS sequence"/>
</dbReference>
<feature type="domain" description="DUF7729" evidence="3">
    <location>
        <begin position="65"/>
        <end position="275"/>
    </location>
</feature>
<dbReference type="EMBL" id="AZHE01000026">
    <property type="protein sequence ID" value="KHN95168.1"/>
    <property type="molecule type" value="Genomic_DNA"/>
</dbReference>
<comment type="caution">
    <text evidence="4">The sequence shown here is derived from an EMBL/GenBank/DDBJ whole genome shotgun (WGS) entry which is preliminary data.</text>
</comment>
<feature type="compositionally biased region" description="Polar residues" evidence="1">
    <location>
        <begin position="1"/>
        <end position="13"/>
    </location>
</feature>
<keyword evidence="5" id="KW-1185">Reference proteome</keyword>
<dbReference type="Pfam" id="PF24855">
    <property type="entry name" value="DUF7729"/>
    <property type="match status" value="1"/>
</dbReference>
<feature type="transmembrane region" description="Helical" evidence="2">
    <location>
        <begin position="283"/>
        <end position="306"/>
    </location>
</feature>
<evidence type="ECO:0000256" key="1">
    <source>
        <dbReference type="SAM" id="MobiDB-lite"/>
    </source>
</evidence>
<accession>A0A0B2WMJ0</accession>
<dbReference type="OrthoDB" id="2564812at2759"/>
<keyword evidence="2" id="KW-0812">Transmembrane</keyword>
<evidence type="ECO:0000256" key="2">
    <source>
        <dbReference type="SAM" id="Phobius"/>
    </source>
</evidence>
<keyword evidence="2" id="KW-0472">Membrane</keyword>
<reference evidence="4 5" key="1">
    <citation type="journal article" date="2014" name="Proc. Natl. Acad. Sci. U.S.A.">
        <title>Trajectory and genomic determinants of fungal-pathogen speciation and host adaptation.</title>
        <authorList>
            <person name="Hu X."/>
            <person name="Xiao G."/>
            <person name="Zheng P."/>
            <person name="Shang Y."/>
            <person name="Su Y."/>
            <person name="Zhang X."/>
            <person name="Liu X."/>
            <person name="Zhan S."/>
            <person name="St Leger R.J."/>
            <person name="Wang C."/>
        </authorList>
    </citation>
    <scope>NUCLEOTIDE SEQUENCE [LARGE SCALE GENOMIC DNA]</scope>
    <source>
        <strain evidence="4 5">ARSEF 1941</strain>
    </source>
</reference>
<dbReference type="PANTHER" id="PTHR39460">
    <property type="entry name" value="EXPRESSED PROTEIN"/>
    <property type="match status" value="1"/>
</dbReference>
<gene>
    <name evidence="4" type="ORF">MAM_07053</name>
</gene>
<feature type="compositionally biased region" description="Low complexity" evidence="1">
    <location>
        <begin position="36"/>
        <end position="65"/>
    </location>
</feature>
<dbReference type="AlphaFoldDB" id="A0A0B2WMJ0"/>
<organism evidence="4 5">
    <name type="scientific">Metarhizium album (strain ARSEF 1941)</name>
    <dbReference type="NCBI Taxonomy" id="1081103"/>
    <lineage>
        <taxon>Eukaryota</taxon>
        <taxon>Fungi</taxon>
        <taxon>Dikarya</taxon>
        <taxon>Ascomycota</taxon>
        <taxon>Pezizomycotina</taxon>
        <taxon>Sordariomycetes</taxon>
        <taxon>Hypocreomycetidae</taxon>
        <taxon>Hypocreales</taxon>
        <taxon>Clavicipitaceae</taxon>
        <taxon>Metarhizium</taxon>
    </lineage>
</organism>
<keyword evidence="2" id="KW-1133">Transmembrane helix</keyword>
<dbReference type="RefSeq" id="XP_040676234.1">
    <property type="nucleotide sequence ID" value="XM_040825851.1"/>
</dbReference>
<evidence type="ECO:0000313" key="5">
    <source>
        <dbReference type="Proteomes" id="UP000030816"/>
    </source>
</evidence>
<dbReference type="GeneID" id="63741508"/>
<dbReference type="InterPro" id="IPR056146">
    <property type="entry name" value="DUF7729"/>
</dbReference>
<name>A0A0B2WMJ0_METAS</name>
<feature type="region of interest" description="Disordered" evidence="1">
    <location>
        <begin position="1"/>
        <end position="70"/>
    </location>
</feature>
<dbReference type="HOGENOM" id="CLU_042319_0_1_1"/>
<dbReference type="PANTHER" id="PTHR39460:SF1">
    <property type="entry name" value="C6 TRANSCRIPTION FACTOR"/>
    <property type="match status" value="1"/>
</dbReference>
<evidence type="ECO:0000313" key="4">
    <source>
        <dbReference type="EMBL" id="KHN95168.1"/>
    </source>
</evidence>
<proteinExistence type="predicted"/>